<organism evidence="10 11">
    <name type="scientific">Colocasia esculenta</name>
    <name type="common">Wild taro</name>
    <name type="synonym">Arum esculentum</name>
    <dbReference type="NCBI Taxonomy" id="4460"/>
    <lineage>
        <taxon>Eukaryota</taxon>
        <taxon>Viridiplantae</taxon>
        <taxon>Streptophyta</taxon>
        <taxon>Embryophyta</taxon>
        <taxon>Tracheophyta</taxon>
        <taxon>Spermatophyta</taxon>
        <taxon>Magnoliopsida</taxon>
        <taxon>Liliopsida</taxon>
        <taxon>Araceae</taxon>
        <taxon>Aroideae</taxon>
        <taxon>Colocasieae</taxon>
        <taxon>Colocasia</taxon>
    </lineage>
</organism>
<feature type="transmembrane region" description="Helical" evidence="9">
    <location>
        <begin position="88"/>
        <end position="111"/>
    </location>
</feature>
<evidence type="ECO:0000256" key="9">
    <source>
        <dbReference type="SAM" id="Phobius"/>
    </source>
</evidence>
<dbReference type="Pfam" id="PF03094">
    <property type="entry name" value="Mlo"/>
    <property type="match status" value="1"/>
</dbReference>
<accession>A0A843XVT5</accession>
<name>A0A843XVT5_COLES</name>
<evidence type="ECO:0000256" key="5">
    <source>
        <dbReference type="ARBA" id="ARBA00022989"/>
    </source>
</evidence>
<comment type="subcellular location">
    <subcellularLocation>
        <location evidence="1">Membrane</location>
        <topology evidence="1">Multi-pass membrane protein</topology>
    </subcellularLocation>
</comment>
<gene>
    <name evidence="10" type="ORF">Taro_056173</name>
</gene>
<evidence type="ECO:0000256" key="4">
    <source>
        <dbReference type="ARBA" id="ARBA00022821"/>
    </source>
</evidence>
<dbReference type="Proteomes" id="UP000652761">
    <property type="component" value="Unassembled WGS sequence"/>
</dbReference>
<evidence type="ECO:0000313" key="11">
    <source>
        <dbReference type="Proteomes" id="UP000652761"/>
    </source>
</evidence>
<dbReference type="PANTHER" id="PTHR31942">
    <property type="entry name" value="MLO-LIKE PROTEIN 1"/>
    <property type="match status" value="1"/>
</dbReference>
<comment type="caution">
    <text evidence="10">The sequence shown here is derived from an EMBL/GenBank/DDBJ whole genome shotgun (WGS) entry which is preliminary data.</text>
</comment>
<keyword evidence="3 9" id="KW-0812">Transmembrane</keyword>
<keyword evidence="5 9" id="KW-1133">Transmembrane helix</keyword>
<dbReference type="GO" id="GO:0016020">
    <property type="term" value="C:membrane"/>
    <property type="evidence" value="ECO:0007669"/>
    <property type="project" value="UniProtKB-SubCell"/>
</dbReference>
<evidence type="ECO:0000256" key="8">
    <source>
        <dbReference type="SAM" id="MobiDB-lite"/>
    </source>
</evidence>
<keyword evidence="6 9" id="KW-0472">Membrane</keyword>
<proteinExistence type="inferred from homology"/>
<evidence type="ECO:0000313" key="10">
    <source>
        <dbReference type="EMBL" id="MQM23110.1"/>
    </source>
</evidence>
<feature type="transmembrane region" description="Helical" evidence="9">
    <location>
        <begin position="47"/>
        <end position="68"/>
    </location>
</feature>
<evidence type="ECO:0000256" key="7">
    <source>
        <dbReference type="ARBA" id="ARBA00023265"/>
    </source>
</evidence>
<evidence type="ECO:0000256" key="6">
    <source>
        <dbReference type="ARBA" id="ARBA00023136"/>
    </source>
</evidence>
<keyword evidence="11" id="KW-1185">Reference proteome</keyword>
<evidence type="ECO:0000256" key="2">
    <source>
        <dbReference type="ARBA" id="ARBA00006574"/>
    </source>
</evidence>
<dbReference type="GO" id="GO:0006952">
    <property type="term" value="P:defense response"/>
    <property type="evidence" value="ECO:0007669"/>
    <property type="project" value="UniProtKB-KW"/>
</dbReference>
<keyword evidence="4" id="KW-0611">Plant defense</keyword>
<dbReference type="AlphaFoldDB" id="A0A843XVT5"/>
<dbReference type="EMBL" id="NMUH01015099">
    <property type="protein sequence ID" value="MQM23110.1"/>
    <property type="molecule type" value="Genomic_DNA"/>
</dbReference>
<feature type="region of interest" description="Disordered" evidence="8">
    <location>
        <begin position="225"/>
        <end position="246"/>
    </location>
</feature>
<evidence type="ECO:0000256" key="3">
    <source>
        <dbReference type="ARBA" id="ARBA00022692"/>
    </source>
</evidence>
<comment type="similarity">
    <text evidence="2">Belongs to the MLO family.</text>
</comment>
<reference evidence="10" key="1">
    <citation type="submission" date="2017-07" db="EMBL/GenBank/DDBJ databases">
        <title>Taro Niue Genome Assembly and Annotation.</title>
        <authorList>
            <person name="Atibalentja N."/>
            <person name="Keating K."/>
            <person name="Fields C.J."/>
        </authorList>
    </citation>
    <scope>NUCLEOTIDE SEQUENCE</scope>
    <source>
        <strain evidence="10">Niue_2</strain>
        <tissue evidence="10">Leaf</tissue>
    </source>
</reference>
<sequence length="276" mass="30403">MLLIVGTKLEVAITRMCLESSSEGSVVPGTLCVRPNDSYFWFGQPRFILQIVHFILFQNAFQVAYFIWAWCKFGFPSCFHRETEDITLSIGIGGLVQILCAYVTLPLHVLVTRVGSSKTEIIFTEDIIRGLRNWRRAARKNLATMSRADSGSRHTVVSPEPVKPSPGLAADHPSPRHLLVDEPVEAEKPCDLSPPTCRLPVQEIEETRESIYTPGGETVVSAGEEVGAGEETAPSPDDGKGTSYDGEVSFGIWQLQLQQEDCEISEHSATETVRGP</sequence>
<keyword evidence="7" id="KW-0568">Pathogenesis-related protein</keyword>
<dbReference type="InterPro" id="IPR004326">
    <property type="entry name" value="Mlo"/>
</dbReference>
<protein>
    <submittedName>
        <fullName evidence="10">Uncharacterized protein</fullName>
    </submittedName>
</protein>
<dbReference type="OrthoDB" id="1388414at2759"/>
<evidence type="ECO:0000256" key="1">
    <source>
        <dbReference type="ARBA" id="ARBA00004141"/>
    </source>
</evidence>
<feature type="region of interest" description="Disordered" evidence="8">
    <location>
        <begin position="145"/>
        <end position="175"/>
    </location>
</feature>
<feature type="compositionally biased region" description="Polar residues" evidence="8">
    <location>
        <begin position="145"/>
        <end position="155"/>
    </location>
</feature>
<dbReference type="PANTHER" id="PTHR31942:SF72">
    <property type="entry name" value="MLO-LIKE PROTEIN"/>
    <property type="match status" value="1"/>
</dbReference>